<gene>
    <name evidence="2" type="ORF">BU16DRAFT_505863</name>
</gene>
<dbReference type="Proteomes" id="UP000799750">
    <property type="component" value="Unassembled WGS sequence"/>
</dbReference>
<accession>A0A6A6QZP1</accession>
<dbReference type="PANTHER" id="PTHR21310:SF13">
    <property type="entry name" value="AMINOGLYCOSIDE PHOSPHOTRANSFERASE DOMAIN-CONTAINING PROTEIN"/>
    <property type="match status" value="1"/>
</dbReference>
<dbReference type="Gene3D" id="3.90.1200.10">
    <property type="match status" value="1"/>
</dbReference>
<name>A0A6A6QZP1_9PEZI</name>
<reference evidence="2" key="1">
    <citation type="journal article" date="2020" name="Stud. Mycol.">
        <title>101 Dothideomycetes genomes: a test case for predicting lifestyles and emergence of pathogens.</title>
        <authorList>
            <person name="Haridas S."/>
            <person name="Albert R."/>
            <person name="Binder M."/>
            <person name="Bloem J."/>
            <person name="Labutti K."/>
            <person name="Salamov A."/>
            <person name="Andreopoulos B."/>
            <person name="Baker S."/>
            <person name="Barry K."/>
            <person name="Bills G."/>
            <person name="Bluhm B."/>
            <person name="Cannon C."/>
            <person name="Castanera R."/>
            <person name="Culley D."/>
            <person name="Daum C."/>
            <person name="Ezra D."/>
            <person name="Gonzalez J."/>
            <person name="Henrissat B."/>
            <person name="Kuo A."/>
            <person name="Liang C."/>
            <person name="Lipzen A."/>
            <person name="Lutzoni F."/>
            <person name="Magnuson J."/>
            <person name="Mondo S."/>
            <person name="Nolan M."/>
            <person name="Ohm R."/>
            <person name="Pangilinan J."/>
            <person name="Park H.-J."/>
            <person name="Ramirez L."/>
            <person name="Alfaro M."/>
            <person name="Sun H."/>
            <person name="Tritt A."/>
            <person name="Yoshinaga Y."/>
            <person name="Zwiers L.-H."/>
            <person name="Turgeon B."/>
            <person name="Goodwin S."/>
            <person name="Spatafora J."/>
            <person name="Crous P."/>
            <person name="Grigoriev I."/>
        </authorList>
    </citation>
    <scope>NUCLEOTIDE SEQUENCE</scope>
    <source>
        <strain evidence="2">CBS 269.34</strain>
    </source>
</reference>
<dbReference type="GO" id="GO:0016301">
    <property type="term" value="F:kinase activity"/>
    <property type="evidence" value="ECO:0007669"/>
    <property type="project" value="UniProtKB-KW"/>
</dbReference>
<dbReference type="InterPro" id="IPR051678">
    <property type="entry name" value="AGP_Transferase"/>
</dbReference>
<dbReference type="OrthoDB" id="2906425at2759"/>
<dbReference type="Pfam" id="PF01636">
    <property type="entry name" value="APH"/>
    <property type="match status" value="1"/>
</dbReference>
<dbReference type="PANTHER" id="PTHR21310">
    <property type="entry name" value="AMINOGLYCOSIDE PHOSPHOTRANSFERASE-RELATED-RELATED"/>
    <property type="match status" value="1"/>
</dbReference>
<sequence length="402" mass="46508">MAEQQGLEWVENGIHGLMPRWTKEPDIEVIGKLASKYLAGTFKARFFAEGAFNKLYRVDSDQGSFLMRVTLPVDPHHKTLSEVATIEYVREEAQVPVPRILAFDATNANELGFEWILMELVPGQPLRKKWRKLPMKAKEELIKQLARYQAKLFRRRFRGIGNIYSSSTQADIQGLQRDVENPQFTLGRIVSIIFFLGDHISHDVTRGPFRSSYEWMRMRLSMILTDQNRTLDTSEDEDDIEDAETAKESAERILEILPSVFPPDEPVSSVLFHDDLSWQNILVDEAGKITAIIDWECRNTYAADNSDEMDYVEEDPLDNEGINSLFWEHLREYECGQLRKVFLNEMSELEPQWVEEFNNSTPKVEVELAIQAIDGFGSGIVARWLDDYGTDDAWNLRERFCR</sequence>
<evidence type="ECO:0000313" key="3">
    <source>
        <dbReference type="Proteomes" id="UP000799750"/>
    </source>
</evidence>
<keyword evidence="3" id="KW-1185">Reference proteome</keyword>
<dbReference type="EMBL" id="MU004186">
    <property type="protein sequence ID" value="KAF2497474.1"/>
    <property type="molecule type" value="Genomic_DNA"/>
</dbReference>
<dbReference type="InterPro" id="IPR011009">
    <property type="entry name" value="Kinase-like_dom_sf"/>
</dbReference>
<keyword evidence="2" id="KW-0808">Transferase</keyword>
<evidence type="ECO:0000259" key="1">
    <source>
        <dbReference type="Pfam" id="PF01636"/>
    </source>
</evidence>
<proteinExistence type="predicted"/>
<organism evidence="2 3">
    <name type="scientific">Lophium mytilinum</name>
    <dbReference type="NCBI Taxonomy" id="390894"/>
    <lineage>
        <taxon>Eukaryota</taxon>
        <taxon>Fungi</taxon>
        <taxon>Dikarya</taxon>
        <taxon>Ascomycota</taxon>
        <taxon>Pezizomycotina</taxon>
        <taxon>Dothideomycetes</taxon>
        <taxon>Pleosporomycetidae</taxon>
        <taxon>Mytilinidiales</taxon>
        <taxon>Mytilinidiaceae</taxon>
        <taxon>Lophium</taxon>
    </lineage>
</organism>
<dbReference type="AlphaFoldDB" id="A0A6A6QZP1"/>
<keyword evidence="2" id="KW-0418">Kinase</keyword>
<dbReference type="InterPro" id="IPR002575">
    <property type="entry name" value="Aminoglycoside_PTrfase"/>
</dbReference>
<evidence type="ECO:0000313" key="2">
    <source>
        <dbReference type="EMBL" id="KAF2497474.1"/>
    </source>
</evidence>
<dbReference type="SUPFAM" id="SSF56112">
    <property type="entry name" value="Protein kinase-like (PK-like)"/>
    <property type="match status" value="1"/>
</dbReference>
<protein>
    <submittedName>
        <fullName evidence="2">Kinase-like protein</fullName>
    </submittedName>
</protein>
<feature type="domain" description="Aminoglycoside phosphotransferase" evidence="1">
    <location>
        <begin position="44"/>
        <end position="297"/>
    </location>
</feature>